<evidence type="ECO:0000256" key="4">
    <source>
        <dbReference type="ARBA" id="ARBA00022801"/>
    </source>
</evidence>
<dbReference type="PANTHER" id="PTHR42978:SF2">
    <property type="entry name" value="102 KBASES UNSTABLE REGION: FROM 1 TO 119443"/>
    <property type="match status" value="1"/>
</dbReference>
<protein>
    <submittedName>
        <fullName evidence="7">Zn-dependent hydrolase GumP</fullName>
    </submittedName>
</protein>
<keyword evidence="4 7" id="KW-0378">Hydrolase</keyword>
<keyword evidence="5" id="KW-0862">Zinc</keyword>
<evidence type="ECO:0000256" key="1">
    <source>
        <dbReference type="ARBA" id="ARBA00001947"/>
    </source>
</evidence>
<dbReference type="SUPFAM" id="SSF56281">
    <property type="entry name" value="Metallo-hydrolase/oxidoreductase"/>
    <property type="match status" value="1"/>
</dbReference>
<dbReference type="EMBL" id="BFAG01000008">
    <property type="protein sequence ID" value="GBF06345.1"/>
    <property type="molecule type" value="Genomic_DNA"/>
</dbReference>
<evidence type="ECO:0000256" key="2">
    <source>
        <dbReference type="ARBA" id="ARBA00007749"/>
    </source>
</evidence>
<evidence type="ECO:0000259" key="6">
    <source>
        <dbReference type="SMART" id="SM00849"/>
    </source>
</evidence>
<dbReference type="Pfam" id="PF00753">
    <property type="entry name" value="Lactamase_B"/>
    <property type="match status" value="1"/>
</dbReference>
<dbReference type="Gene3D" id="3.60.15.10">
    <property type="entry name" value="Ribonuclease Z/Hydroxyacylglutathione hydrolase-like"/>
    <property type="match status" value="1"/>
</dbReference>
<dbReference type="PANTHER" id="PTHR42978">
    <property type="entry name" value="QUORUM-QUENCHING LACTONASE YTNP-RELATED-RELATED"/>
    <property type="match status" value="1"/>
</dbReference>
<evidence type="ECO:0000313" key="8">
    <source>
        <dbReference type="Proteomes" id="UP000236569"/>
    </source>
</evidence>
<dbReference type="RefSeq" id="WP_103129721.1">
    <property type="nucleotide sequence ID" value="NZ_BFAG01000008.1"/>
</dbReference>
<dbReference type="OrthoDB" id="333278at2"/>
<dbReference type="InterPro" id="IPR001279">
    <property type="entry name" value="Metallo-B-lactamas"/>
</dbReference>
<reference evidence="8" key="1">
    <citation type="submission" date="2018-01" db="EMBL/GenBank/DDBJ databases">
        <title>Draft Genome Sequence of the Radioresistant Bacterium Deinococcus aerius TR0125, Isolated from the Higher Atmosphere above Japan.</title>
        <authorList>
            <person name="Satoh K."/>
            <person name="Arai H."/>
            <person name="Sanzen T."/>
            <person name="Kawaguchi Y."/>
            <person name="Hayashi H."/>
            <person name="Yokobori S."/>
            <person name="Yamagishi A."/>
            <person name="Oono Y."/>
            <person name="Narumi I."/>
        </authorList>
    </citation>
    <scope>NUCLEOTIDE SEQUENCE [LARGE SCALE GENOMIC DNA]</scope>
    <source>
        <strain evidence="8">TR0125</strain>
    </source>
</reference>
<dbReference type="InterPro" id="IPR036866">
    <property type="entry name" value="RibonucZ/Hydroxyglut_hydro"/>
</dbReference>
<name>A0A2I9DZC4_9DEIO</name>
<evidence type="ECO:0000313" key="7">
    <source>
        <dbReference type="EMBL" id="GBF06345.1"/>
    </source>
</evidence>
<dbReference type="SMART" id="SM00849">
    <property type="entry name" value="Lactamase_B"/>
    <property type="match status" value="1"/>
</dbReference>
<accession>A0A2I9DZC4</accession>
<dbReference type="GO" id="GO:0046872">
    <property type="term" value="F:metal ion binding"/>
    <property type="evidence" value="ECO:0007669"/>
    <property type="project" value="UniProtKB-KW"/>
</dbReference>
<feature type="domain" description="Metallo-beta-lactamase" evidence="6">
    <location>
        <begin position="35"/>
        <end position="275"/>
    </location>
</feature>
<dbReference type="InterPro" id="IPR051013">
    <property type="entry name" value="MBL_superfamily_lactonases"/>
</dbReference>
<evidence type="ECO:0000256" key="3">
    <source>
        <dbReference type="ARBA" id="ARBA00022723"/>
    </source>
</evidence>
<evidence type="ECO:0000256" key="5">
    <source>
        <dbReference type="ARBA" id="ARBA00022833"/>
    </source>
</evidence>
<dbReference type="CDD" id="cd07730">
    <property type="entry name" value="metallo-hydrolase-like_MBL-fold"/>
    <property type="match status" value="1"/>
</dbReference>
<sequence>MTDVAVRVVPLVAGECLNIAALTERGASWRVRAYPAGFALLRHPERGPMLFDTGYGPGVLRAMRRWPGVLYGLVTPVRLSAEETVPAHLARHGLTPGDIRDVIVSHLHADHVGALRDLPQARFHLDPGAYAPLRRLQGVRAVRRAFLPDLLPPDFGARIQPLDFRPAPPGLAPFERAADVFGDGSVYALPVPGHAPGMVALVVRTRAGARMEGDGSGLTLLASDAAYSVRGLREGREVHPLTRLVFFDPARERLSRRRLGEWLRTHPRARVIVSHDEPEPEDG</sequence>
<dbReference type="AlphaFoldDB" id="A0A2I9DZC4"/>
<organism evidence="7 8">
    <name type="scientific">Deinococcus aerius</name>
    <dbReference type="NCBI Taxonomy" id="200253"/>
    <lineage>
        <taxon>Bacteria</taxon>
        <taxon>Thermotogati</taxon>
        <taxon>Deinococcota</taxon>
        <taxon>Deinococci</taxon>
        <taxon>Deinococcales</taxon>
        <taxon>Deinococcaceae</taxon>
        <taxon>Deinococcus</taxon>
    </lineage>
</organism>
<comment type="cofactor">
    <cofactor evidence="1">
        <name>Zn(2+)</name>
        <dbReference type="ChEBI" id="CHEBI:29105"/>
    </cofactor>
</comment>
<keyword evidence="8" id="KW-1185">Reference proteome</keyword>
<comment type="caution">
    <text evidence="7">The sequence shown here is derived from an EMBL/GenBank/DDBJ whole genome shotgun (WGS) entry which is preliminary data.</text>
</comment>
<proteinExistence type="inferred from homology"/>
<keyword evidence="3" id="KW-0479">Metal-binding</keyword>
<dbReference type="Proteomes" id="UP000236569">
    <property type="component" value="Unassembled WGS sequence"/>
</dbReference>
<comment type="similarity">
    <text evidence="2">Belongs to the metallo-beta-lactamase superfamily.</text>
</comment>
<dbReference type="GO" id="GO:0016787">
    <property type="term" value="F:hydrolase activity"/>
    <property type="evidence" value="ECO:0007669"/>
    <property type="project" value="UniProtKB-KW"/>
</dbReference>
<gene>
    <name evidence="7" type="ORF">DAERI_080136</name>
</gene>